<gene>
    <name evidence="6" type="ORF">SSPSH_001506</name>
</gene>
<feature type="domain" description="Rieske" evidence="5">
    <location>
        <begin position="6"/>
        <end position="102"/>
    </location>
</feature>
<name>U2FZ93_9GAMM</name>
<evidence type="ECO:0000256" key="2">
    <source>
        <dbReference type="ARBA" id="ARBA00022723"/>
    </source>
</evidence>
<dbReference type="RefSeq" id="WP_006915573.1">
    <property type="nucleotide sequence ID" value="NZ_AFNV02000009.1"/>
</dbReference>
<keyword evidence="7" id="KW-1185">Reference proteome</keyword>
<keyword evidence="4" id="KW-0411">Iron-sulfur</keyword>
<reference evidence="6 7" key="1">
    <citation type="journal article" date="2011" name="J. Bacteriol.">
        <title>Genome sequence of Salinisphaera shabanensis, a gammaproteobacterium from the harsh, variable environment of the brine-seawater interface of the Shaban Deep in the Red Sea.</title>
        <authorList>
            <person name="Antunes A."/>
            <person name="Alam I."/>
            <person name="Bajic V.B."/>
            <person name="Stingl U."/>
        </authorList>
    </citation>
    <scope>NUCLEOTIDE SEQUENCE [LARGE SCALE GENOMIC DNA]</scope>
    <source>
        <strain evidence="6 7">E1L3A</strain>
    </source>
</reference>
<dbReference type="eggNOG" id="COG2146">
    <property type="taxonomic scope" value="Bacteria"/>
</dbReference>
<organism evidence="6 7">
    <name type="scientific">Salinisphaera shabanensis E1L3A</name>
    <dbReference type="NCBI Taxonomy" id="1033802"/>
    <lineage>
        <taxon>Bacteria</taxon>
        <taxon>Pseudomonadati</taxon>
        <taxon>Pseudomonadota</taxon>
        <taxon>Gammaproteobacteria</taxon>
        <taxon>Salinisphaerales</taxon>
        <taxon>Salinisphaeraceae</taxon>
        <taxon>Salinisphaera</taxon>
    </lineage>
</organism>
<evidence type="ECO:0000256" key="4">
    <source>
        <dbReference type="ARBA" id="ARBA00023014"/>
    </source>
</evidence>
<evidence type="ECO:0000259" key="5">
    <source>
        <dbReference type="PROSITE" id="PS51296"/>
    </source>
</evidence>
<evidence type="ECO:0000256" key="1">
    <source>
        <dbReference type="ARBA" id="ARBA00022714"/>
    </source>
</evidence>
<proteinExistence type="predicted"/>
<reference evidence="6 7" key="2">
    <citation type="journal article" date="2013" name="PLoS ONE">
        <title>INDIGO - INtegrated Data Warehouse of MIcrobial GenOmes with Examples from the Red Sea Extremophiles.</title>
        <authorList>
            <person name="Alam I."/>
            <person name="Antunes A."/>
            <person name="Kamau A.A."/>
            <person name="Ba Alawi W."/>
            <person name="Kalkatawi M."/>
            <person name="Stingl U."/>
            <person name="Bajic V.B."/>
        </authorList>
    </citation>
    <scope>NUCLEOTIDE SEQUENCE [LARGE SCALE GENOMIC DNA]</scope>
    <source>
        <strain evidence="6 7">E1L3A</strain>
    </source>
</reference>
<dbReference type="CDD" id="cd03528">
    <property type="entry name" value="Rieske_RO_ferredoxin"/>
    <property type="match status" value="1"/>
</dbReference>
<dbReference type="EMBL" id="AFNV02000009">
    <property type="protein sequence ID" value="ERJ19438.1"/>
    <property type="molecule type" value="Genomic_DNA"/>
</dbReference>
<dbReference type="OrthoDB" id="9800167at2"/>
<keyword evidence="1" id="KW-0001">2Fe-2S</keyword>
<accession>U2FZ93</accession>
<dbReference type="InterPro" id="IPR017941">
    <property type="entry name" value="Rieske_2Fe-2S"/>
</dbReference>
<dbReference type="PANTHER" id="PTHR21496:SF23">
    <property type="entry name" value="3-PHENYLPROPIONATE_CINNAMIC ACID DIOXYGENASE FERREDOXIN SUBUNIT"/>
    <property type="match status" value="1"/>
</dbReference>
<dbReference type="GO" id="GO:0051213">
    <property type="term" value="F:dioxygenase activity"/>
    <property type="evidence" value="ECO:0007669"/>
    <property type="project" value="UniProtKB-KW"/>
</dbReference>
<sequence>MTSSDWTAVARVGEIPDQQCLRCDIDDEPIAVYNLRGEYFAIEDRCSHDDGELADGWVENGCAVCPRHGARFDIRTGRVTAPPAYEDIHSFPLRVVGDVIEVYDDRD</sequence>
<dbReference type="SUPFAM" id="SSF50022">
    <property type="entry name" value="ISP domain"/>
    <property type="match status" value="1"/>
</dbReference>
<dbReference type="Proteomes" id="UP000006242">
    <property type="component" value="Unassembled WGS sequence"/>
</dbReference>
<keyword evidence="3" id="KW-0408">Iron</keyword>
<dbReference type="AlphaFoldDB" id="U2FZ93"/>
<dbReference type="GO" id="GO:0046872">
    <property type="term" value="F:metal ion binding"/>
    <property type="evidence" value="ECO:0007669"/>
    <property type="project" value="UniProtKB-KW"/>
</dbReference>
<evidence type="ECO:0000313" key="6">
    <source>
        <dbReference type="EMBL" id="ERJ19438.1"/>
    </source>
</evidence>
<keyword evidence="6" id="KW-0560">Oxidoreductase</keyword>
<dbReference type="Gene3D" id="2.102.10.10">
    <property type="entry name" value="Rieske [2Fe-2S] iron-sulphur domain"/>
    <property type="match status" value="1"/>
</dbReference>
<dbReference type="GO" id="GO:0051537">
    <property type="term" value="F:2 iron, 2 sulfur cluster binding"/>
    <property type="evidence" value="ECO:0007669"/>
    <property type="project" value="UniProtKB-KW"/>
</dbReference>
<comment type="caution">
    <text evidence="6">The sequence shown here is derived from an EMBL/GenBank/DDBJ whole genome shotgun (WGS) entry which is preliminary data.</text>
</comment>
<keyword evidence="2" id="KW-0479">Metal-binding</keyword>
<dbReference type="STRING" id="1033802.SSPSH_001506"/>
<evidence type="ECO:0000256" key="3">
    <source>
        <dbReference type="ARBA" id="ARBA00023004"/>
    </source>
</evidence>
<dbReference type="PANTHER" id="PTHR21496">
    <property type="entry name" value="FERREDOXIN-RELATED"/>
    <property type="match status" value="1"/>
</dbReference>
<evidence type="ECO:0000313" key="7">
    <source>
        <dbReference type="Proteomes" id="UP000006242"/>
    </source>
</evidence>
<protein>
    <submittedName>
        <fullName evidence="6">Dioxygenase ferredoxin subunit protein</fullName>
    </submittedName>
</protein>
<dbReference type="PROSITE" id="PS51296">
    <property type="entry name" value="RIESKE"/>
    <property type="match status" value="1"/>
</dbReference>
<dbReference type="InterPro" id="IPR036922">
    <property type="entry name" value="Rieske_2Fe-2S_sf"/>
</dbReference>
<keyword evidence="6" id="KW-0223">Dioxygenase</keyword>
<dbReference type="Pfam" id="PF00355">
    <property type="entry name" value="Rieske"/>
    <property type="match status" value="1"/>
</dbReference>